<keyword evidence="3" id="KW-0238">DNA-binding</keyword>
<evidence type="ECO:0000256" key="1">
    <source>
        <dbReference type="ARBA" id="ARBA00009437"/>
    </source>
</evidence>
<reference evidence="6 7" key="1">
    <citation type="submission" date="2022-03" db="EMBL/GenBank/DDBJ databases">
        <title>Complete genome sequence of Lysobacter capsici VKM B-2533 and Lysobacter gummosus 10.1.1, promising sources of lytic agents.</title>
        <authorList>
            <person name="Tarlachkov S.V."/>
            <person name="Kudryakova I.V."/>
            <person name="Afoshin A.S."/>
            <person name="Leontyevskaya E.A."/>
            <person name="Leontyevskaya N.V."/>
        </authorList>
    </citation>
    <scope>NUCLEOTIDE SEQUENCE [LARGE SCALE GENOMIC DNA]</scope>
    <source>
        <strain evidence="6 7">10.1.1</strain>
    </source>
</reference>
<dbReference type="Proteomes" id="UP000829194">
    <property type="component" value="Chromosome"/>
</dbReference>
<dbReference type="InterPro" id="IPR058163">
    <property type="entry name" value="LysR-type_TF_proteobact-type"/>
</dbReference>
<dbReference type="Gene3D" id="1.10.10.10">
    <property type="entry name" value="Winged helix-like DNA-binding domain superfamily/Winged helix DNA-binding domain"/>
    <property type="match status" value="1"/>
</dbReference>
<evidence type="ECO:0000259" key="5">
    <source>
        <dbReference type="PROSITE" id="PS50931"/>
    </source>
</evidence>
<dbReference type="RefSeq" id="WP_057944445.1">
    <property type="nucleotide sequence ID" value="NZ_CP011131.1"/>
</dbReference>
<dbReference type="InterPro" id="IPR000847">
    <property type="entry name" value="LysR_HTH_N"/>
</dbReference>
<sequence length="310" mass="34089">MNNEKSARTLAWDDYRFILAVGRAGSLNGAAKRLAVSHPTVFRRINAIERTLGARLFERARDGYAPTPTGEDVIAVAAEIEARITATERRLAGLDARPTGKIRLTTVEPLLYSLLPPILARFRRAHPGIVLEVVADNALHDLGRREADLALRPGGQPPDGLIGRKIARIKASVYRPRSLRLPRGAGPEDLHDQDWLVPDGNLANILIAQWLRRQNYDRRAVLSANSLLALRDAAVAGMGLVLLPCYLGDPERRLVRVGEPLEALNTDLWLLNHPDLRRTERIRVFADALREGFAALQPRLDGASGAAPAP</sequence>
<dbReference type="PANTHER" id="PTHR30537:SF3">
    <property type="entry name" value="TRANSCRIPTIONAL REGULATORY PROTEIN"/>
    <property type="match status" value="1"/>
</dbReference>
<dbReference type="PANTHER" id="PTHR30537">
    <property type="entry name" value="HTH-TYPE TRANSCRIPTIONAL REGULATOR"/>
    <property type="match status" value="1"/>
</dbReference>
<dbReference type="Pfam" id="PF03466">
    <property type="entry name" value="LysR_substrate"/>
    <property type="match status" value="1"/>
</dbReference>
<keyword evidence="7" id="KW-1185">Reference proteome</keyword>
<accession>A0ABY3X8J1</accession>
<keyword evidence="4" id="KW-0804">Transcription</keyword>
<comment type="similarity">
    <text evidence="1">Belongs to the LysR transcriptional regulatory family.</text>
</comment>
<name>A0ABY3X8J1_9GAMM</name>
<dbReference type="PROSITE" id="PS50931">
    <property type="entry name" value="HTH_LYSR"/>
    <property type="match status" value="1"/>
</dbReference>
<dbReference type="InterPro" id="IPR036388">
    <property type="entry name" value="WH-like_DNA-bd_sf"/>
</dbReference>
<dbReference type="SUPFAM" id="SSF53850">
    <property type="entry name" value="Periplasmic binding protein-like II"/>
    <property type="match status" value="1"/>
</dbReference>
<protein>
    <submittedName>
        <fullName evidence="6">LysR family transcriptional regulator</fullName>
    </submittedName>
</protein>
<dbReference type="InterPro" id="IPR036390">
    <property type="entry name" value="WH_DNA-bd_sf"/>
</dbReference>
<proteinExistence type="inferred from homology"/>
<evidence type="ECO:0000313" key="6">
    <source>
        <dbReference type="EMBL" id="UNP28907.1"/>
    </source>
</evidence>
<dbReference type="InterPro" id="IPR005119">
    <property type="entry name" value="LysR_subst-bd"/>
</dbReference>
<evidence type="ECO:0000256" key="2">
    <source>
        <dbReference type="ARBA" id="ARBA00023015"/>
    </source>
</evidence>
<feature type="domain" description="HTH lysR-type" evidence="5">
    <location>
        <begin position="19"/>
        <end position="67"/>
    </location>
</feature>
<dbReference type="Pfam" id="PF00126">
    <property type="entry name" value="HTH_1"/>
    <property type="match status" value="1"/>
</dbReference>
<dbReference type="Gene3D" id="3.40.190.290">
    <property type="match status" value="1"/>
</dbReference>
<evidence type="ECO:0000313" key="7">
    <source>
        <dbReference type="Proteomes" id="UP000829194"/>
    </source>
</evidence>
<organism evidence="6 7">
    <name type="scientific">Lysobacter gummosus</name>
    <dbReference type="NCBI Taxonomy" id="262324"/>
    <lineage>
        <taxon>Bacteria</taxon>
        <taxon>Pseudomonadati</taxon>
        <taxon>Pseudomonadota</taxon>
        <taxon>Gammaproteobacteria</taxon>
        <taxon>Lysobacterales</taxon>
        <taxon>Lysobacteraceae</taxon>
        <taxon>Lysobacter</taxon>
    </lineage>
</organism>
<evidence type="ECO:0000256" key="3">
    <source>
        <dbReference type="ARBA" id="ARBA00023125"/>
    </source>
</evidence>
<dbReference type="EMBL" id="CP093547">
    <property type="protein sequence ID" value="UNP28907.1"/>
    <property type="molecule type" value="Genomic_DNA"/>
</dbReference>
<keyword evidence="2" id="KW-0805">Transcription regulation</keyword>
<evidence type="ECO:0000256" key="4">
    <source>
        <dbReference type="ARBA" id="ARBA00023163"/>
    </source>
</evidence>
<gene>
    <name evidence="6" type="ORF">MOV92_20935</name>
</gene>
<dbReference type="SUPFAM" id="SSF46785">
    <property type="entry name" value="Winged helix' DNA-binding domain"/>
    <property type="match status" value="1"/>
</dbReference>